<evidence type="ECO:0000313" key="2">
    <source>
        <dbReference type="EMBL" id="KAK7946121.1"/>
    </source>
</evidence>
<sequence>MRHSNTSICTPSQSTLGFWGATSLTLSSGTLCPECQLCLAAPALSWEYCGWSVGQEVGWQLKKDQDHFGRQADPLGFFTVILLVVLAGHTYNVVDQGGMRLLLLRASQPASHLQAASFASERASEADEPRPVLPLLLRCADAQLTYL</sequence>
<comment type="caution">
    <text evidence="2">The sequence shown here is derived from an EMBL/GenBank/DDBJ whole genome shotgun (WGS) entry which is preliminary data.</text>
</comment>
<organism evidence="2 3">
    <name type="scientific">Apiospora aurea</name>
    <dbReference type="NCBI Taxonomy" id="335848"/>
    <lineage>
        <taxon>Eukaryota</taxon>
        <taxon>Fungi</taxon>
        <taxon>Dikarya</taxon>
        <taxon>Ascomycota</taxon>
        <taxon>Pezizomycotina</taxon>
        <taxon>Sordariomycetes</taxon>
        <taxon>Xylariomycetidae</taxon>
        <taxon>Amphisphaeriales</taxon>
        <taxon>Apiosporaceae</taxon>
        <taxon>Apiospora</taxon>
    </lineage>
</organism>
<dbReference type="RefSeq" id="XP_066696155.1">
    <property type="nucleotide sequence ID" value="XM_066846664.1"/>
</dbReference>
<name>A0ABR1Q2P5_9PEZI</name>
<gene>
    <name evidence="2" type="ORF">PG986_010442</name>
</gene>
<evidence type="ECO:0000313" key="3">
    <source>
        <dbReference type="Proteomes" id="UP001391051"/>
    </source>
</evidence>
<dbReference type="GeneID" id="92079726"/>
<proteinExistence type="predicted"/>
<protein>
    <submittedName>
        <fullName evidence="2">Uncharacterized protein</fullName>
    </submittedName>
</protein>
<feature type="transmembrane region" description="Helical" evidence="1">
    <location>
        <begin position="75"/>
        <end position="94"/>
    </location>
</feature>
<keyword evidence="3" id="KW-1185">Reference proteome</keyword>
<evidence type="ECO:0000256" key="1">
    <source>
        <dbReference type="SAM" id="Phobius"/>
    </source>
</evidence>
<dbReference type="Proteomes" id="UP001391051">
    <property type="component" value="Unassembled WGS sequence"/>
</dbReference>
<accession>A0ABR1Q2P5</accession>
<dbReference type="EMBL" id="JAQQWE010000007">
    <property type="protein sequence ID" value="KAK7946121.1"/>
    <property type="molecule type" value="Genomic_DNA"/>
</dbReference>
<reference evidence="2 3" key="1">
    <citation type="submission" date="2023-01" db="EMBL/GenBank/DDBJ databases">
        <title>Analysis of 21 Apiospora genomes using comparative genomics revels a genus with tremendous synthesis potential of carbohydrate active enzymes and secondary metabolites.</title>
        <authorList>
            <person name="Sorensen T."/>
        </authorList>
    </citation>
    <scope>NUCLEOTIDE SEQUENCE [LARGE SCALE GENOMIC DNA]</scope>
    <source>
        <strain evidence="2 3">CBS 24483</strain>
    </source>
</reference>
<keyword evidence="1" id="KW-0472">Membrane</keyword>
<keyword evidence="1" id="KW-0812">Transmembrane</keyword>
<keyword evidence="1" id="KW-1133">Transmembrane helix</keyword>